<dbReference type="PANTHER" id="PTHR30118:SF15">
    <property type="entry name" value="TRANSCRIPTIONAL REGULATORY PROTEIN"/>
    <property type="match status" value="1"/>
</dbReference>
<dbReference type="PRINTS" id="PR00039">
    <property type="entry name" value="HTHLYSR"/>
</dbReference>
<dbReference type="SUPFAM" id="SSF53850">
    <property type="entry name" value="Periplasmic binding protein-like II"/>
    <property type="match status" value="1"/>
</dbReference>
<evidence type="ECO:0000259" key="6">
    <source>
        <dbReference type="PROSITE" id="PS50931"/>
    </source>
</evidence>
<evidence type="ECO:0000256" key="2">
    <source>
        <dbReference type="ARBA" id="ARBA00022458"/>
    </source>
</evidence>
<dbReference type="Proteomes" id="UP000199071">
    <property type="component" value="Unassembled WGS sequence"/>
</dbReference>
<organism evidence="7 8">
    <name type="scientific">Bauldia litoralis</name>
    <dbReference type="NCBI Taxonomy" id="665467"/>
    <lineage>
        <taxon>Bacteria</taxon>
        <taxon>Pseudomonadati</taxon>
        <taxon>Pseudomonadota</taxon>
        <taxon>Alphaproteobacteria</taxon>
        <taxon>Hyphomicrobiales</taxon>
        <taxon>Kaistiaceae</taxon>
        <taxon>Bauldia</taxon>
    </lineage>
</organism>
<feature type="domain" description="HTH lysR-type" evidence="6">
    <location>
        <begin position="6"/>
        <end position="63"/>
    </location>
</feature>
<proteinExistence type="inferred from homology"/>
<keyword evidence="2" id="KW-0536">Nodulation</keyword>
<dbReference type="STRING" id="665467.SAMN02982931_04816"/>
<dbReference type="AlphaFoldDB" id="A0A1G6ERY7"/>
<dbReference type="EMBL" id="FMXQ01000026">
    <property type="protein sequence ID" value="SDB59645.1"/>
    <property type="molecule type" value="Genomic_DNA"/>
</dbReference>
<evidence type="ECO:0000256" key="4">
    <source>
        <dbReference type="ARBA" id="ARBA00023125"/>
    </source>
</evidence>
<name>A0A1G6ERY7_9HYPH</name>
<dbReference type="InterPro" id="IPR037402">
    <property type="entry name" value="YidZ_PBP2"/>
</dbReference>
<dbReference type="Pfam" id="PF03466">
    <property type="entry name" value="LysR_substrate"/>
    <property type="match status" value="1"/>
</dbReference>
<evidence type="ECO:0000313" key="8">
    <source>
        <dbReference type="Proteomes" id="UP000199071"/>
    </source>
</evidence>
<accession>A0A1G6ERY7</accession>
<dbReference type="Gene3D" id="3.40.190.10">
    <property type="entry name" value="Periplasmic binding protein-like II"/>
    <property type="match status" value="2"/>
</dbReference>
<keyword evidence="5" id="KW-0804">Transcription</keyword>
<evidence type="ECO:0000256" key="3">
    <source>
        <dbReference type="ARBA" id="ARBA00023015"/>
    </source>
</evidence>
<dbReference type="Pfam" id="PF00126">
    <property type="entry name" value="HTH_1"/>
    <property type="match status" value="1"/>
</dbReference>
<evidence type="ECO:0000256" key="5">
    <source>
        <dbReference type="ARBA" id="ARBA00023163"/>
    </source>
</evidence>
<evidence type="ECO:0000256" key="1">
    <source>
        <dbReference type="ARBA" id="ARBA00009437"/>
    </source>
</evidence>
<dbReference type="PANTHER" id="PTHR30118">
    <property type="entry name" value="HTH-TYPE TRANSCRIPTIONAL REGULATOR LEUO-RELATED"/>
    <property type="match status" value="1"/>
</dbReference>
<dbReference type="InterPro" id="IPR005119">
    <property type="entry name" value="LysR_subst-bd"/>
</dbReference>
<dbReference type="InterPro" id="IPR000847">
    <property type="entry name" value="LysR_HTH_N"/>
</dbReference>
<sequence length="313" mass="34300">MNWAAVDLNLLRVFDAMILELNTTRAGDRVGLSQPAVSSALGRLRHIVGDALFVREGNRMVPTMRAEQLAEPIRTALRGIEDALGNVACFDPGTAKRIFRIVGSDYFSTLLMPGLARAVRESAPGLTIQMLDHPSSAVARLISEGAVEMAVDSGSVMPDWVSSQRLYRSVMVTLVRRGHPVIAEAGLRPGDMIPPDLFCALPQVLMSMDGSLSGSVDQPLKEKGLSRRIAVTVPHFHAVALAVAEADLIGNLPEQFAARVAALLDLEIYQMPFAPPPIDVMLYWHSRHQSDAAHEWLRQRIREAMIFHRTAEA</sequence>
<dbReference type="GO" id="GO:0003677">
    <property type="term" value="F:DNA binding"/>
    <property type="evidence" value="ECO:0007669"/>
    <property type="project" value="UniProtKB-KW"/>
</dbReference>
<comment type="similarity">
    <text evidence="1">Belongs to the LysR transcriptional regulatory family.</text>
</comment>
<dbReference type="SUPFAM" id="SSF46785">
    <property type="entry name" value="Winged helix' DNA-binding domain"/>
    <property type="match status" value="1"/>
</dbReference>
<protein>
    <submittedName>
        <fullName evidence="7">DNA-binding transcriptional regulator, LysR family</fullName>
    </submittedName>
</protein>
<dbReference type="RefSeq" id="WP_175478632.1">
    <property type="nucleotide sequence ID" value="NZ_FMXQ01000026.1"/>
</dbReference>
<gene>
    <name evidence="7" type="ORF">SAMN02982931_04816</name>
</gene>
<keyword evidence="8" id="KW-1185">Reference proteome</keyword>
<dbReference type="PROSITE" id="PS50931">
    <property type="entry name" value="HTH_LYSR"/>
    <property type="match status" value="1"/>
</dbReference>
<dbReference type="GO" id="GO:0003700">
    <property type="term" value="F:DNA-binding transcription factor activity"/>
    <property type="evidence" value="ECO:0007669"/>
    <property type="project" value="InterPro"/>
</dbReference>
<keyword evidence="3" id="KW-0805">Transcription regulation</keyword>
<dbReference type="InterPro" id="IPR050389">
    <property type="entry name" value="LysR-type_TF"/>
</dbReference>
<dbReference type="InterPro" id="IPR036390">
    <property type="entry name" value="WH_DNA-bd_sf"/>
</dbReference>
<keyword evidence="4 7" id="KW-0238">DNA-binding</keyword>
<dbReference type="CDD" id="cd08417">
    <property type="entry name" value="PBP2_Nitroaromatics_like"/>
    <property type="match status" value="1"/>
</dbReference>
<evidence type="ECO:0000313" key="7">
    <source>
        <dbReference type="EMBL" id="SDB59645.1"/>
    </source>
</evidence>
<reference evidence="7 8" key="1">
    <citation type="submission" date="2016-10" db="EMBL/GenBank/DDBJ databases">
        <authorList>
            <person name="de Groot N.N."/>
        </authorList>
    </citation>
    <scope>NUCLEOTIDE SEQUENCE [LARGE SCALE GENOMIC DNA]</scope>
    <source>
        <strain evidence="7 8">ATCC 35022</strain>
    </source>
</reference>
<dbReference type="Gene3D" id="1.10.10.10">
    <property type="entry name" value="Winged helix-like DNA-binding domain superfamily/Winged helix DNA-binding domain"/>
    <property type="match status" value="1"/>
</dbReference>
<dbReference type="InterPro" id="IPR036388">
    <property type="entry name" value="WH-like_DNA-bd_sf"/>
</dbReference>